<keyword evidence="3" id="KW-0456">Lyase</keyword>
<dbReference type="PANTHER" id="PTHR31977">
    <property type="entry name" value="UPF0696 PROTEIN C11ORF68"/>
    <property type="match status" value="1"/>
</dbReference>
<dbReference type="InterPro" id="IPR023398">
    <property type="entry name" value="TIF_eIF4e-like"/>
</dbReference>
<dbReference type="Gene3D" id="3.30.760.10">
    <property type="entry name" value="RNA Cap, Translation Initiation Factor Eif4e"/>
    <property type="match status" value="1"/>
</dbReference>
<organism evidence="3 4">
    <name type="scientific">Streptomyces exfoliatus</name>
    <name type="common">Streptomyces hydrogenans</name>
    <dbReference type="NCBI Taxonomy" id="1905"/>
    <lineage>
        <taxon>Bacteria</taxon>
        <taxon>Bacillati</taxon>
        <taxon>Actinomycetota</taxon>
        <taxon>Actinomycetes</taxon>
        <taxon>Kitasatosporales</taxon>
        <taxon>Streptomycetaceae</taxon>
        <taxon>Streptomyces</taxon>
    </lineage>
</organism>
<dbReference type="InterPro" id="IPR015034">
    <property type="entry name" value="Bles03"/>
</dbReference>
<name>A0ABV3D7K1_STREX</name>
<feature type="region of interest" description="Disordered" evidence="2">
    <location>
        <begin position="191"/>
        <end position="309"/>
    </location>
</feature>
<gene>
    <name evidence="3" type="ORF">AB0A76_35545</name>
</gene>
<feature type="region of interest" description="Disordered" evidence="2">
    <location>
        <begin position="78"/>
        <end position="158"/>
    </location>
</feature>
<evidence type="ECO:0000313" key="3">
    <source>
        <dbReference type="EMBL" id="MEU7298444.1"/>
    </source>
</evidence>
<dbReference type="Pfam" id="PF08939">
    <property type="entry name" value="Bles03"/>
    <property type="match status" value="1"/>
</dbReference>
<keyword evidence="4" id="KW-1185">Reference proteome</keyword>
<dbReference type="SUPFAM" id="SSF55418">
    <property type="entry name" value="eIF4e-like"/>
    <property type="match status" value="1"/>
</dbReference>
<dbReference type="RefSeq" id="WP_359217462.1">
    <property type="nucleotide sequence ID" value="NZ_JBEZAM010000122.1"/>
</dbReference>
<sequence length="309" mass="33265">MPVLALDAGWRLIKTAVESGQLGPGAKVATLGSDFDSGPTRRPVIIYTADYHDEQRILLALRSLSVRDALAYKTDEATARGEYGTEPASTPAPTEPPKSSGVTVRPVRPHRASDRQQAEDEGPPRPTRPHNRARRARSLPCPRPAEHRRLRGRPLLRDDVHCAESGEARTQTAGSAAKPAPPLAEVEIVKNRNGARLPAGHCVLPDGQDRARGRAAAVDKTRRCPRLPPIPGCLRAAGSGALPQRRGPLSAPGPAAADSSCEPDGAGGEDDQPPARAGWSTPPGRSQNRFHRDEHSRRYDRDRNVPIPK</sequence>
<evidence type="ECO:0000256" key="2">
    <source>
        <dbReference type="SAM" id="MobiDB-lite"/>
    </source>
</evidence>
<dbReference type="PANTHER" id="PTHR31977:SF1">
    <property type="entry name" value="UPF0696 PROTEIN C11ORF68"/>
    <property type="match status" value="1"/>
</dbReference>
<accession>A0ABV3D7K1</accession>
<feature type="compositionally biased region" description="Basic and acidic residues" evidence="2">
    <location>
        <begin position="207"/>
        <end position="222"/>
    </location>
</feature>
<comment type="similarity">
    <text evidence="1">Belongs to the UPF0696 family.</text>
</comment>
<evidence type="ECO:0000256" key="1">
    <source>
        <dbReference type="ARBA" id="ARBA00010568"/>
    </source>
</evidence>
<reference evidence="3 4" key="1">
    <citation type="submission" date="2024-06" db="EMBL/GenBank/DDBJ databases">
        <title>The Natural Products Discovery Center: Release of the First 8490 Sequenced Strains for Exploring Actinobacteria Biosynthetic Diversity.</title>
        <authorList>
            <person name="Kalkreuter E."/>
            <person name="Kautsar S.A."/>
            <person name="Yang D."/>
            <person name="Bader C.D."/>
            <person name="Teijaro C.N."/>
            <person name="Fluegel L."/>
            <person name="Davis C.M."/>
            <person name="Simpson J.R."/>
            <person name="Lauterbach L."/>
            <person name="Steele A.D."/>
            <person name="Gui C."/>
            <person name="Meng S."/>
            <person name="Li G."/>
            <person name="Viehrig K."/>
            <person name="Ye F."/>
            <person name="Su P."/>
            <person name="Kiefer A.F."/>
            <person name="Nichols A."/>
            <person name="Cepeda A.J."/>
            <person name="Yan W."/>
            <person name="Fan B."/>
            <person name="Jiang Y."/>
            <person name="Adhikari A."/>
            <person name="Zheng C.-J."/>
            <person name="Schuster L."/>
            <person name="Cowan T.M."/>
            <person name="Smanski M.J."/>
            <person name="Chevrette M.G."/>
            <person name="De Carvalho L.P.S."/>
            <person name="Shen B."/>
        </authorList>
    </citation>
    <scope>NUCLEOTIDE SEQUENCE [LARGE SCALE GENOMIC DNA]</scope>
    <source>
        <strain evidence="3 4">NPDC045705</strain>
    </source>
</reference>
<feature type="compositionally biased region" description="Basic and acidic residues" evidence="2">
    <location>
        <begin position="290"/>
        <end position="309"/>
    </location>
</feature>
<protein>
    <submittedName>
        <fullName evidence="3">Phosphothreonine lyase domain-containing protein</fullName>
    </submittedName>
</protein>
<dbReference type="Proteomes" id="UP001551210">
    <property type="component" value="Unassembled WGS sequence"/>
</dbReference>
<evidence type="ECO:0000313" key="4">
    <source>
        <dbReference type="Proteomes" id="UP001551210"/>
    </source>
</evidence>
<feature type="compositionally biased region" description="Basic residues" evidence="2">
    <location>
        <begin position="127"/>
        <end position="137"/>
    </location>
</feature>
<feature type="compositionally biased region" description="Low complexity" evidence="2">
    <location>
        <begin position="85"/>
        <end position="100"/>
    </location>
</feature>
<comment type="caution">
    <text evidence="3">The sequence shown here is derived from an EMBL/GenBank/DDBJ whole genome shotgun (WGS) entry which is preliminary data.</text>
</comment>
<dbReference type="EMBL" id="JBEZAM010000122">
    <property type="protein sequence ID" value="MEU7298444.1"/>
    <property type="molecule type" value="Genomic_DNA"/>
</dbReference>
<proteinExistence type="inferred from homology"/>
<dbReference type="GO" id="GO:0016829">
    <property type="term" value="F:lyase activity"/>
    <property type="evidence" value="ECO:0007669"/>
    <property type="project" value="UniProtKB-KW"/>
</dbReference>